<organism evidence="2">
    <name type="scientific">hydrothermal vent metagenome</name>
    <dbReference type="NCBI Taxonomy" id="652676"/>
    <lineage>
        <taxon>unclassified sequences</taxon>
        <taxon>metagenomes</taxon>
        <taxon>ecological metagenomes</taxon>
    </lineage>
</organism>
<keyword evidence="1" id="KW-0472">Membrane</keyword>
<keyword evidence="1" id="KW-1133">Transmembrane helix</keyword>
<feature type="transmembrane region" description="Helical" evidence="1">
    <location>
        <begin position="21"/>
        <end position="42"/>
    </location>
</feature>
<name>A0A3B0XZR4_9ZZZZ</name>
<sequence>MINSNHPCRNNREQNRHQTGSILLLVLVILSTLSFVILGSIARTTQHVHLIANYRYNFISNKKTERCLLQVINTLATLPDARSWSSATNPPKKGLFNRDNQTPIDITLFDWTSNDSAFINNQCQYIIEYLGTINTQNNSSVSLHIIRITANYKIRAKSHRLLQIILSIKSNPQDGSAILFNNPPTLQQWTQLGNL</sequence>
<protein>
    <recommendedName>
        <fullName evidence="3">Type 4 fimbrial biogenesis protein PilX N-terminal domain-containing protein</fullName>
    </recommendedName>
</protein>
<evidence type="ECO:0008006" key="3">
    <source>
        <dbReference type="Google" id="ProtNLM"/>
    </source>
</evidence>
<proteinExistence type="predicted"/>
<keyword evidence="1" id="KW-0812">Transmembrane</keyword>
<gene>
    <name evidence="2" type="ORF">MNBD_GAMMA12-3724</name>
</gene>
<evidence type="ECO:0000256" key="1">
    <source>
        <dbReference type="SAM" id="Phobius"/>
    </source>
</evidence>
<dbReference type="EMBL" id="UOFL01000049">
    <property type="protein sequence ID" value="VAW73868.1"/>
    <property type="molecule type" value="Genomic_DNA"/>
</dbReference>
<reference evidence="2" key="1">
    <citation type="submission" date="2018-06" db="EMBL/GenBank/DDBJ databases">
        <authorList>
            <person name="Zhirakovskaya E."/>
        </authorList>
    </citation>
    <scope>NUCLEOTIDE SEQUENCE</scope>
</reference>
<dbReference type="AlphaFoldDB" id="A0A3B0XZR4"/>
<evidence type="ECO:0000313" key="2">
    <source>
        <dbReference type="EMBL" id="VAW73868.1"/>
    </source>
</evidence>
<accession>A0A3B0XZR4</accession>